<dbReference type="EMBL" id="ADMC01000025">
    <property type="protein sequence ID" value="EHP46732.1"/>
    <property type="molecule type" value="Genomic_DNA"/>
</dbReference>
<dbReference type="Proteomes" id="UP000004892">
    <property type="component" value="Unassembled WGS sequence"/>
</dbReference>
<dbReference type="GeneID" id="98069891"/>
<keyword evidence="1" id="KW-0472">Membrane</keyword>
<sequence>MELEELKNRWIILEDCLKNNEKINEHLLYTLFTERTHSAWNRLISYEVLSLVIITVIFFIVILKHHLMNVLCHGAPCAEMLGGICILGFLWQALKIMYLFRCEATTFNILQTLKNITLYKKLIRMEFLVGGIVGIFVLSIVFYWKNQRTSGFYLIPVLVFLILAVFYFWSYYRIYLRNIQEIRKNLKELKMFQKEETEIYDKE</sequence>
<organism evidence="2 3">
    <name type="scientific">Odoribacter laneus YIT 12061</name>
    <dbReference type="NCBI Taxonomy" id="742817"/>
    <lineage>
        <taxon>Bacteria</taxon>
        <taxon>Pseudomonadati</taxon>
        <taxon>Bacteroidota</taxon>
        <taxon>Bacteroidia</taxon>
        <taxon>Bacteroidales</taxon>
        <taxon>Odoribacteraceae</taxon>
        <taxon>Odoribacter</taxon>
    </lineage>
</organism>
<proteinExistence type="predicted"/>
<evidence type="ECO:0000313" key="3">
    <source>
        <dbReference type="Proteomes" id="UP000004892"/>
    </source>
</evidence>
<evidence type="ECO:0000256" key="1">
    <source>
        <dbReference type="SAM" id="Phobius"/>
    </source>
</evidence>
<dbReference type="RefSeq" id="WP_009137495.1">
    <property type="nucleotide sequence ID" value="NZ_JH594596.1"/>
</dbReference>
<name>H1DIX0_9BACT</name>
<accession>H1DIX0</accession>
<reference evidence="2 3" key="1">
    <citation type="submission" date="2012-01" db="EMBL/GenBank/DDBJ databases">
        <title>The Genome Sequence of Odoribacter laneus YIT 12061.</title>
        <authorList>
            <consortium name="The Broad Institute Genome Sequencing Platform"/>
            <person name="Earl A."/>
            <person name="Ward D."/>
            <person name="Feldgarden M."/>
            <person name="Gevers D."/>
            <person name="Morotomi M."/>
            <person name="Young S.K."/>
            <person name="Zeng Q."/>
            <person name="Gargeya S."/>
            <person name="Fitzgerald M."/>
            <person name="Haas B."/>
            <person name="Abouelleil A."/>
            <person name="Alvarado L."/>
            <person name="Arachchi H.M."/>
            <person name="Berlin A."/>
            <person name="Chapman S.B."/>
            <person name="Gearin G."/>
            <person name="Goldberg J."/>
            <person name="Griggs A."/>
            <person name="Gujja S."/>
            <person name="Hansen M."/>
            <person name="Heiman D."/>
            <person name="Howarth C."/>
            <person name="Larimer J."/>
            <person name="Lui A."/>
            <person name="MacDonald P.J.P."/>
            <person name="McCowen C."/>
            <person name="Montmayeur A."/>
            <person name="Murphy C."/>
            <person name="Neiman D."/>
            <person name="Pearson M."/>
            <person name="Priest M."/>
            <person name="Roberts A."/>
            <person name="Saif S."/>
            <person name="Shea T."/>
            <person name="Sisk P."/>
            <person name="Stolte C."/>
            <person name="Sykes S."/>
            <person name="Wortman J."/>
            <person name="Nusbaum C."/>
            <person name="Birren B."/>
        </authorList>
    </citation>
    <scope>NUCLEOTIDE SEQUENCE [LARGE SCALE GENOMIC DNA]</scope>
    <source>
        <strain evidence="2 3">YIT 12061</strain>
    </source>
</reference>
<gene>
    <name evidence="2" type="ORF">HMPREF9449_02349</name>
</gene>
<keyword evidence="1" id="KW-1133">Transmembrane helix</keyword>
<dbReference type="STRING" id="742817.HMPREF9449_02349"/>
<feature type="transmembrane region" description="Helical" evidence="1">
    <location>
        <begin position="68"/>
        <end position="91"/>
    </location>
</feature>
<comment type="caution">
    <text evidence="2">The sequence shown here is derived from an EMBL/GenBank/DDBJ whole genome shotgun (WGS) entry which is preliminary data.</text>
</comment>
<dbReference type="PATRIC" id="fig|742817.3.peg.2514"/>
<dbReference type="eggNOG" id="ENOG50312UE">
    <property type="taxonomic scope" value="Bacteria"/>
</dbReference>
<keyword evidence="1" id="KW-0812">Transmembrane</keyword>
<feature type="transmembrane region" description="Helical" evidence="1">
    <location>
        <begin position="150"/>
        <end position="169"/>
    </location>
</feature>
<dbReference type="AlphaFoldDB" id="H1DIX0"/>
<dbReference type="HOGENOM" id="CLU_1389059_0_0_10"/>
<feature type="transmembrane region" description="Helical" evidence="1">
    <location>
        <begin position="127"/>
        <end position="144"/>
    </location>
</feature>
<evidence type="ECO:0000313" key="2">
    <source>
        <dbReference type="EMBL" id="EHP46732.1"/>
    </source>
</evidence>
<keyword evidence="3" id="KW-1185">Reference proteome</keyword>
<protein>
    <submittedName>
        <fullName evidence="2">Uncharacterized protein</fullName>
    </submittedName>
</protein>
<feature type="transmembrane region" description="Helical" evidence="1">
    <location>
        <begin position="43"/>
        <end position="62"/>
    </location>
</feature>